<dbReference type="ExpressionAtlas" id="A0A3L6FVX6">
    <property type="expression patterns" value="baseline and differential"/>
</dbReference>
<dbReference type="EMBL" id="NCVQ01000003">
    <property type="protein sequence ID" value="PWZ38633.1"/>
    <property type="molecule type" value="Genomic_DNA"/>
</dbReference>
<dbReference type="AlphaFoldDB" id="A0A3L6FVX6"/>
<protein>
    <submittedName>
        <fullName evidence="1">Uncharacterized protein</fullName>
    </submittedName>
</protein>
<reference evidence="1 2" key="1">
    <citation type="journal article" date="2018" name="Nat. Genet.">
        <title>Extensive intraspecific gene order and gene structural variations between Mo17 and other maize genomes.</title>
        <authorList>
            <person name="Sun S."/>
            <person name="Zhou Y."/>
            <person name="Chen J."/>
            <person name="Shi J."/>
            <person name="Zhao H."/>
            <person name="Zhao H."/>
            <person name="Song W."/>
            <person name="Zhang M."/>
            <person name="Cui Y."/>
            <person name="Dong X."/>
            <person name="Liu H."/>
            <person name="Ma X."/>
            <person name="Jiao Y."/>
            <person name="Wang B."/>
            <person name="Wei X."/>
            <person name="Stein J.C."/>
            <person name="Glaubitz J.C."/>
            <person name="Lu F."/>
            <person name="Yu G."/>
            <person name="Liang C."/>
            <person name="Fengler K."/>
            <person name="Li B."/>
            <person name="Rafalski A."/>
            <person name="Schnable P.S."/>
            <person name="Ware D.H."/>
            <person name="Buckler E.S."/>
            <person name="Lai J."/>
        </authorList>
    </citation>
    <scope>NUCLEOTIDE SEQUENCE [LARGE SCALE GENOMIC DNA]</scope>
    <source>
        <strain evidence="2">cv. Missouri 17</strain>
        <tissue evidence="1">Seedling</tissue>
    </source>
</reference>
<gene>
    <name evidence="1" type="ORF">Zm00014a_019344</name>
</gene>
<name>A0A3L6FVX6_MAIZE</name>
<evidence type="ECO:0000313" key="1">
    <source>
        <dbReference type="EMBL" id="PWZ38633.1"/>
    </source>
</evidence>
<accession>A0A3L6FVX6</accession>
<sequence>MAASPPPLSCQFPAPLSFAPACGRHSSVLPAVLVDVVGHDSQHRHLPSLAFVLPTPTSSASSPGFDLQLVRAAIKLSRPWRSRPSRSPAPRTVIAEFTGNRSLIVPQTVSWDSAVFGYRLARQGDFHQ</sequence>
<comment type="caution">
    <text evidence="1">The sequence shown here is derived from an EMBL/GenBank/DDBJ whole genome shotgun (WGS) entry which is preliminary data.</text>
</comment>
<proteinExistence type="predicted"/>
<organism evidence="1 2">
    <name type="scientific">Zea mays</name>
    <name type="common">Maize</name>
    <dbReference type="NCBI Taxonomy" id="4577"/>
    <lineage>
        <taxon>Eukaryota</taxon>
        <taxon>Viridiplantae</taxon>
        <taxon>Streptophyta</taxon>
        <taxon>Embryophyta</taxon>
        <taxon>Tracheophyta</taxon>
        <taxon>Spermatophyta</taxon>
        <taxon>Magnoliopsida</taxon>
        <taxon>Liliopsida</taxon>
        <taxon>Poales</taxon>
        <taxon>Poaceae</taxon>
        <taxon>PACMAD clade</taxon>
        <taxon>Panicoideae</taxon>
        <taxon>Andropogonodae</taxon>
        <taxon>Andropogoneae</taxon>
        <taxon>Tripsacinae</taxon>
        <taxon>Zea</taxon>
    </lineage>
</organism>
<dbReference type="Proteomes" id="UP000251960">
    <property type="component" value="Chromosome 2"/>
</dbReference>
<evidence type="ECO:0000313" key="2">
    <source>
        <dbReference type="Proteomes" id="UP000251960"/>
    </source>
</evidence>